<name>A0ABP0Y7Z9_9ROSI</name>
<dbReference type="EMBL" id="OZ021737">
    <property type="protein sequence ID" value="CAK9316546.1"/>
    <property type="molecule type" value="Genomic_DNA"/>
</dbReference>
<accession>A0ABP0Y7Z9</accession>
<keyword evidence="3" id="KW-1185">Reference proteome</keyword>
<keyword evidence="1" id="KW-0812">Transmembrane</keyword>
<gene>
    <name evidence="2" type="ORF">CITCOLO1_LOCUS8410</name>
</gene>
<dbReference type="Proteomes" id="UP001642487">
    <property type="component" value="Chromosome 3"/>
</dbReference>
<reference evidence="2 3" key="1">
    <citation type="submission" date="2024-03" db="EMBL/GenBank/DDBJ databases">
        <authorList>
            <person name="Gkanogiannis A."/>
            <person name="Becerra Lopez-Lavalle L."/>
        </authorList>
    </citation>
    <scope>NUCLEOTIDE SEQUENCE [LARGE SCALE GENOMIC DNA]</scope>
</reference>
<evidence type="ECO:0000313" key="2">
    <source>
        <dbReference type="EMBL" id="CAK9316546.1"/>
    </source>
</evidence>
<organism evidence="2 3">
    <name type="scientific">Citrullus colocynthis</name>
    <name type="common">colocynth</name>
    <dbReference type="NCBI Taxonomy" id="252529"/>
    <lineage>
        <taxon>Eukaryota</taxon>
        <taxon>Viridiplantae</taxon>
        <taxon>Streptophyta</taxon>
        <taxon>Embryophyta</taxon>
        <taxon>Tracheophyta</taxon>
        <taxon>Spermatophyta</taxon>
        <taxon>Magnoliopsida</taxon>
        <taxon>eudicotyledons</taxon>
        <taxon>Gunneridae</taxon>
        <taxon>Pentapetalae</taxon>
        <taxon>rosids</taxon>
        <taxon>fabids</taxon>
        <taxon>Cucurbitales</taxon>
        <taxon>Cucurbitaceae</taxon>
        <taxon>Benincaseae</taxon>
        <taxon>Citrullus</taxon>
    </lineage>
</organism>
<evidence type="ECO:0000313" key="3">
    <source>
        <dbReference type="Proteomes" id="UP001642487"/>
    </source>
</evidence>
<keyword evidence="1" id="KW-0472">Membrane</keyword>
<keyword evidence="1" id="KW-1133">Transmembrane helix</keyword>
<feature type="transmembrane region" description="Helical" evidence="1">
    <location>
        <begin position="12"/>
        <end position="35"/>
    </location>
</feature>
<protein>
    <submittedName>
        <fullName evidence="2">Uncharacterized protein</fullName>
    </submittedName>
</protein>
<proteinExistence type="predicted"/>
<sequence length="60" mass="7161">MERIYKRRRQRETALFAFLFLLCFGLIFISIVIVWSGSNHCRRQIDRHPPHRLCSSPSNS</sequence>
<evidence type="ECO:0000256" key="1">
    <source>
        <dbReference type="SAM" id="Phobius"/>
    </source>
</evidence>